<dbReference type="AlphaFoldDB" id="A0A9E8CMH9"/>
<dbReference type="PROSITE" id="PS51257">
    <property type="entry name" value="PROKAR_LIPOPROTEIN"/>
    <property type="match status" value="1"/>
</dbReference>
<sequence>MNGISLKPWMIAAFCIATMVSCSEMVGTVSKDAVDQIQAAALPISRKILSARSILPPDWMIPGYPIPMNRATFNTADRGELG</sequence>
<gene>
    <name evidence="1" type="ORF">NWE54_09570</name>
</gene>
<dbReference type="EMBL" id="CP102774">
    <property type="protein sequence ID" value="UZF89007.1"/>
    <property type="molecule type" value="Genomic_DNA"/>
</dbReference>
<protein>
    <submittedName>
        <fullName evidence="1">Uncharacterized protein</fullName>
    </submittedName>
</protein>
<organism evidence="1">
    <name type="scientific">Bosea sp. NBC_00436</name>
    <dbReference type="NCBI Taxonomy" id="2969620"/>
    <lineage>
        <taxon>Bacteria</taxon>
        <taxon>Pseudomonadati</taxon>
        <taxon>Pseudomonadota</taxon>
        <taxon>Alphaproteobacteria</taxon>
        <taxon>Hyphomicrobiales</taxon>
        <taxon>Boseaceae</taxon>
        <taxon>Bosea</taxon>
    </lineage>
</organism>
<evidence type="ECO:0000313" key="1">
    <source>
        <dbReference type="EMBL" id="UZF89007.1"/>
    </source>
</evidence>
<accession>A0A9E8CMH9</accession>
<name>A0A9E8CMH9_9HYPH</name>
<proteinExistence type="predicted"/>
<reference evidence="1" key="1">
    <citation type="submission" date="2022-08" db="EMBL/GenBank/DDBJ databases">
        <title>Complete Genome Sequences of 2 Bosea sp. soil isolates.</title>
        <authorList>
            <person name="Alvarez Arevalo M."/>
            <person name="Sterndorff E.B."/>
            <person name="Faurdal D."/>
            <person name="Joergensen T.S."/>
            <person name="Weber T."/>
        </authorList>
    </citation>
    <scope>NUCLEOTIDE SEQUENCE</scope>
    <source>
        <strain evidence="1">NBC_00436</strain>
    </source>
</reference>